<evidence type="ECO:0000313" key="3">
    <source>
        <dbReference type="Proteomes" id="UP001147746"/>
    </source>
</evidence>
<dbReference type="SUPFAM" id="SSF51182">
    <property type="entry name" value="RmlC-like cupins"/>
    <property type="match status" value="1"/>
</dbReference>
<proteinExistence type="predicted"/>
<reference evidence="2" key="1">
    <citation type="submission" date="2022-12" db="EMBL/GenBank/DDBJ databases">
        <authorList>
            <person name="Petersen C."/>
        </authorList>
    </citation>
    <scope>NUCLEOTIDE SEQUENCE</scope>
    <source>
        <strain evidence="2">IBT 21472</strain>
    </source>
</reference>
<accession>A0A9W9Q2A2</accession>
<evidence type="ECO:0000256" key="1">
    <source>
        <dbReference type="SAM" id="MobiDB-lite"/>
    </source>
</evidence>
<protein>
    <submittedName>
        <fullName evidence="2">Uncharacterized protein</fullName>
    </submittedName>
</protein>
<dbReference type="AlphaFoldDB" id="A0A9W9Q2A2"/>
<dbReference type="Gene3D" id="2.60.120.10">
    <property type="entry name" value="Jelly Rolls"/>
    <property type="match status" value="1"/>
</dbReference>
<dbReference type="Proteomes" id="UP001147746">
    <property type="component" value="Unassembled WGS sequence"/>
</dbReference>
<keyword evidence="3" id="KW-1185">Reference proteome</keyword>
<name>A0A9W9Q2A2_9EURO</name>
<feature type="region of interest" description="Disordered" evidence="1">
    <location>
        <begin position="14"/>
        <end position="35"/>
    </location>
</feature>
<dbReference type="PANTHER" id="PTHR36156">
    <property type="entry name" value="SLR2101 PROTEIN"/>
    <property type="match status" value="1"/>
</dbReference>
<gene>
    <name evidence="2" type="ORF">N7476_001815</name>
</gene>
<dbReference type="InterPro" id="IPR047142">
    <property type="entry name" value="OryJ/VirC-like"/>
</dbReference>
<dbReference type="CDD" id="cd02231">
    <property type="entry name" value="cupin_BLL6423-like"/>
    <property type="match status" value="1"/>
</dbReference>
<dbReference type="EMBL" id="JAPZBO010000002">
    <property type="protein sequence ID" value="KAJ5323215.1"/>
    <property type="molecule type" value="Genomic_DNA"/>
</dbReference>
<organism evidence="2 3">
    <name type="scientific">Penicillium atrosanguineum</name>
    <dbReference type="NCBI Taxonomy" id="1132637"/>
    <lineage>
        <taxon>Eukaryota</taxon>
        <taxon>Fungi</taxon>
        <taxon>Dikarya</taxon>
        <taxon>Ascomycota</taxon>
        <taxon>Pezizomycotina</taxon>
        <taxon>Eurotiomycetes</taxon>
        <taxon>Eurotiomycetidae</taxon>
        <taxon>Eurotiales</taxon>
        <taxon>Aspergillaceae</taxon>
        <taxon>Penicillium</taxon>
    </lineage>
</organism>
<sequence length="196" mass="21539">MPLPLANVHKLAIRDESNDTMSSHDTGIPRPTRYITDTDDDGNSFFYDISLDVKVSTDLGKGASLSLGYNTDVPAPVNLNDHNDLNVYLKAIDNPPPLWTNNGGSNLWFVDTPPGTSSELHRTMSIDFSIQVVGEIELTLSNGDTRLIKPGDVVIQRGTLHKWRNPSSTQWSRFVGINTGSQPIVTKNHGTLPVFL</sequence>
<comment type="caution">
    <text evidence="2">The sequence shown here is derived from an EMBL/GenBank/DDBJ whole genome shotgun (WGS) entry which is preliminary data.</text>
</comment>
<dbReference type="InterPro" id="IPR011051">
    <property type="entry name" value="RmlC_Cupin_sf"/>
</dbReference>
<dbReference type="PANTHER" id="PTHR36156:SF3">
    <property type="entry name" value="CUPIN 2 CONSERVED BARREL DOMAIN-CONTAINING PROTEIN"/>
    <property type="match status" value="1"/>
</dbReference>
<dbReference type="InterPro" id="IPR014710">
    <property type="entry name" value="RmlC-like_jellyroll"/>
</dbReference>
<evidence type="ECO:0000313" key="2">
    <source>
        <dbReference type="EMBL" id="KAJ5323215.1"/>
    </source>
</evidence>
<reference evidence="2" key="2">
    <citation type="journal article" date="2023" name="IMA Fungus">
        <title>Comparative genomic study of the Penicillium genus elucidates a diverse pangenome and 15 lateral gene transfer events.</title>
        <authorList>
            <person name="Petersen C."/>
            <person name="Sorensen T."/>
            <person name="Nielsen M.R."/>
            <person name="Sondergaard T.E."/>
            <person name="Sorensen J.L."/>
            <person name="Fitzpatrick D.A."/>
            <person name="Frisvad J.C."/>
            <person name="Nielsen K.L."/>
        </authorList>
    </citation>
    <scope>NUCLEOTIDE SEQUENCE</scope>
    <source>
        <strain evidence="2">IBT 21472</strain>
    </source>
</reference>